<dbReference type="Proteomes" id="UP000248745">
    <property type="component" value="Unassembled WGS sequence"/>
</dbReference>
<gene>
    <name evidence="1" type="ORF">DN068_15635</name>
</gene>
<comment type="caution">
    <text evidence="1">The sequence shown here is derived from an EMBL/GenBank/DDBJ whole genome shotgun (WGS) entry which is preliminary data.</text>
</comment>
<protein>
    <recommendedName>
        <fullName evidence="3">Outer membrane protein beta-barrel domain-containing protein</fullName>
    </recommendedName>
</protein>
<evidence type="ECO:0000313" key="2">
    <source>
        <dbReference type="Proteomes" id="UP000248745"/>
    </source>
</evidence>
<dbReference type="AlphaFoldDB" id="A0A2W2B6U0"/>
<reference evidence="1 2" key="1">
    <citation type="submission" date="2018-06" db="EMBL/GenBank/DDBJ databases">
        <title>Mucibacter soli gen. nov., sp. nov., a new member of the family Chitinophagaceae producing mucin.</title>
        <authorList>
            <person name="Kim M.-K."/>
            <person name="Park S."/>
            <person name="Kim T.-S."/>
            <person name="Joung Y."/>
            <person name="Han J.-H."/>
            <person name="Kim S.B."/>
        </authorList>
    </citation>
    <scope>NUCLEOTIDE SEQUENCE [LARGE SCALE GENOMIC DNA]</scope>
    <source>
        <strain evidence="1 2">R1-15</strain>
    </source>
</reference>
<evidence type="ECO:0008006" key="3">
    <source>
        <dbReference type="Google" id="ProtNLM"/>
    </source>
</evidence>
<accession>A0A2W2B6U0</accession>
<sequence length="233" mass="25451">MNRNLLQTLILLLLPVLNFAQSLSDGLYFGVNVNPGLMYNPQAYFPGGEFSTTSGCKVGYYGPNGIVGGFTGIQYTHFKYGAGYHGEDGTQSLDFLELPIGMKVLAGPARGAKFYIEPAISVCVLVAAHFSSNSQSPYAYPTKDNRGDCTAVNVKPSLGWGFHINAGANAAIVIGWQLSTMLGDTYHVMSAPSGNSHTTMAMQLGYEYHLSDLRIGRDQRRRPKSNYFHDVRY</sequence>
<dbReference type="RefSeq" id="WP_110999881.1">
    <property type="nucleotide sequence ID" value="NZ_QKTW01000021.1"/>
</dbReference>
<organism evidence="1 2">
    <name type="scientific">Taibaiella soli</name>
    <dbReference type="NCBI Taxonomy" id="1649169"/>
    <lineage>
        <taxon>Bacteria</taxon>
        <taxon>Pseudomonadati</taxon>
        <taxon>Bacteroidota</taxon>
        <taxon>Chitinophagia</taxon>
        <taxon>Chitinophagales</taxon>
        <taxon>Chitinophagaceae</taxon>
        <taxon>Taibaiella</taxon>
    </lineage>
</organism>
<keyword evidence="2" id="KW-1185">Reference proteome</keyword>
<dbReference type="EMBL" id="QKTW01000021">
    <property type="protein sequence ID" value="PZF71939.1"/>
    <property type="molecule type" value="Genomic_DNA"/>
</dbReference>
<name>A0A2W2B6U0_9BACT</name>
<dbReference type="OrthoDB" id="838174at2"/>
<evidence type="ECO:0000313" key="1">
    <source>
        <dbReference type="EMBL" id="PZF71939.1"/>
    </source>
</evidence>
<proteinExistence type="predicted"/>